<dbReference type="InterPro" id="IPR016024">
    <property type="entry name" value="ARM-type_fold"/>
</dbReference>
<keyword evidence="5" id="KW-1185">Reference proteome</keyword>
<dbReference type="InterPro" id="IPR045206">
    <property type="entry name" value="Maestro_heat-like_prot"/>
</dbReference>
<evidence type="ECO:0000313" key="3">
    <source>
        <dbReference type="EMBL" id="CAF1797667.1"/>
    </source>
</evidence>
<feature type="domain" description="Maestro/Maestro-like HEAT-repeats" evidence="2">
    <location>
        <begin position="92"/>
        <end position="194"/>
    </location>
</feature>
<reference evidence="3" key="3">
    <citation type="submission" date="2021-01" db="EMBL/GenBank/DDBJ databases">
        <authorList>
            <consortium name="Genoscope - CEA"/>
            <person name="William W."/>
        </authorList>
    </citation>
    <scope>NUCLEOTIDE SEQUENCE</scope>
</reference>
<dbReference type="Proteomes" id="UP000028999">
    <property type="component" value="Unassembled WGS sequence"/>
</dbReference>
<dbReference type="SUPFAM" id="SSF48371">
    <property type="entry name" value="ARM repeat"/>
    <property type="match status" value="1"/>
</dbReference>
<dbReference type="STRING" id="3708.A0A078J4M7"/>
<dbReference type="PANTHER" id="PTHR23120">
    <property type="entry name" value="MAESTRO-RELATED HEAT DOMAIN-CONTAINING"/>
    <property type="match status" value="1"/>
</dbReference>
<evidence type="ECO:0000256" key="1">
    <source>
        <dbReference type="SAM" id="Phobius"/>
    </source>
</evidence>
<reference evidence="4 5" key="1">
    <citation type="journal article" date="2014" name="Science">
        <title>Plant genetics. Early allopolyploid evolution in the post-Neolithic Brassica napus oilseed genome.</title>
        <authorList>
            <person name="Chalhoub B."/>
            <person name="Denoeud F."/>
            <person name="Liu S."/>
            <person name="Parkin I.A."/>
            <person name="Tang H."/>
            <person name="Wang X."/>
            <person name="Chiquet J."/>
            <person name="Belcram H."/>
            <person name="Tong C."/>
            <person name="Samans B."/>
            <person name="Correa M."/>
            <person name="Da Silva C."/>
            <person name="Just J."/>
            <person name="Falentin C."/>
            <person name="Koh C.S."/>
            <person name="Le Clainche I."/>
            <person name="Bernard M."/>
            <person name="Bento P."/>
            <person name="Noel B."/>
            <person name="Labadie K."/>
            <person name="Alberti A."/>
            <person name="Charles M."/>
            <person name="Arnaud D."/>
            <person name="Guo H."/>
            <person name="Daviaud C."/>
            <person name="Alamery S."/>
            <person name="Jabbari K."/>
            <person name="Zhao M."/>
            <person name="Edger P.P."/>
            <person name="Chelaifa H."/>
            <person name="Tack D."/>
            <person name="Lassalle G."/>
            <person name="Mestiri I."/>
            <person name="Schnel N."/>
            <person name="Le Paslier M.C."/>
            <person name="Fan G."/>
            <person name="Renault V."/>
            <person name="Bayer P.E."/>
            <person name="Golicz A.A."/>
            <person name="Manoli S."/>
            <person name="Lee T.H."/>
            <person name="Thi V.H."/>
            <person name="Chalabi S."/>
            <person name="Hu Q."/>
            <person name="Fan C."/>
            <person name="Tollenaere R."/>
            <person name="Lu Y."/>
            <person name="Battail C."/>
            <person name="Shen J."/>
            <person name="Sidebottom C.H."/>
            <person name="Wang X."/>
            <person name="Canaguier A."/>
            <person name="Chauveau A."/>
            <person name="Berard A."/>
            <person name="Deniot G."/>
            <person name="Guan M."/>
            <person name="Liu Z."/>
            <person name="Sun F."/>
            <person name="Lim Y.P."/>
            <person name="Lyons E."/>
            <person name="Town C.D."/>
            <person name="Bancroft I."/>
            <person name="Wang X."/>
            <person name="Meng J."/>
            <person name="Ma J."/>
            <person name="Pires J.C."/>
            <person name="King G.J."/>
            <person name="Brunel D."/>
            <person name="Delourme R."/>
            <person name="Renard M."/>
            <person name="Aury J.M."/>
            <person name="Adams K.L."/>
            <person name="Batley J."/>
            <person name="Snowdon R.J."/>
            <person name="Tost J."/>
            <person name="Edwards D."/>
            <person name="Zhou Y."/>
            <person name="Hua W."/>
            <person name="Sharpe A.G."/>
            <person name="Paterson A.H."/>
            <person name="Guan C."/>
            <person name="Wincker P."/>
        </authorList>
    </citation>
    <scope>NUCLEOTIDE SEQUENCE [LARGE SCALE GENOMIC DNA]</scope>
    <source>
        <strain evidence="5">cv. Darmor-bzh</strain>
    </source>
</reference>
<dbReference type="PaxDb" id="3708-A0A078J4M7"/>
<keyword evidence="1" id="KW-0812">Transmembrane</keyword>
<proteinExistence type="predicted"/>
<dbReference type="AlphaFoldDB" id="A0A078J4M7"/>
<dbReference type="InterPro" id="IPR055406">
    <property type="entry name" value="HEAT_Maestro"/>
</dbReference>
<reference evidence="4" key="2">
    <citation type="submission" date="2014-06" db="EMBL/GenBank/DDBJ databases">
        <authorList>
            <person name="Genoscope - CEA"/>
        </authorList>
    </citation>
    <scope>NUCLEOTIDE SEQUENCE</scope>
</reference>
<gene>
    <name evidence="4" type="primary">BnaC04g51880D</name>
    <name evidence="3" type="ORF">DARMORV10_C04P00360.1</name>
    <name evidence="4" type="ORF">GSBRNA2T00022562001</name>
</gene>
<dbReference type="Gene3D" id="1.25.10.10">
    <property type="entry name" value="Leucine-rich Repeat Variant"/>
    <property type="match status" value="1"/>
</dbReference>
<evidence type="ECO:0000313" key="4">
    <source>
        <dbReference type="EMBL" id="CDY57715.1"/>
    </source>
</evidence>
<dbReference type="EMBL" id="HG994368">
    <property type="protein sequence ID" value="CAF1797667.1"/>
    <property type="molecule type" value="Genomic_DNA"/>
</dbReference>
<dbReference type="Pfam" id="PF23227">
    <property type="entry name" value="HEAT_MROH2B_C"/>
    <property type="match status" value="1"/>
</dbReference>
<evidence type="ECO:0000259" key="2">
    <source>
        <dbReference type="Pfam" id="PF23227"/>
    </source>
</evidence>
<dbReference type="PANTHER" id="PTHR23120:SF0">
    <property type="entry name" value="MAESTRO HEAT-LIKE REPEAT FAMILY MEMBER 1"/>
    <property type="match status" value="1"/>
</dbReference>
<keyword evidence="1" id="KW-1133">Transmembrane helix</keyword>
<organism evidence="4 5">
    <name type="scientific">Brassica napus</name>
    <name type="common">Rape</name>
    <dbReference type="NCBI Taxonomy" id="3708"/>
    <lineage>
        <taxon>Eukaryota</taxon>
        <taxon>Viridiplantae</taxon>
        <taxon>Streptophyta</taxon>
        <taxon>Embryophyta</taxon>
        <taxon>Tracheophyta</taxon>
        <taxon>Spermatophyta</taxon>
        <taxon>Magnoliopsida</taxon>
        <taxon>eudicotyledons</taxon>
        <taxon>Gunneridae</taxon>
        <taxon>Pentapetalae</taxon>
        <taxon>rosids</taxon>
        <taxon>malvids</taxon>
        <taxon>Brassicales</taxon>
        <taxon>Brassicaceae</taxon>
        <taxon>Brassiceae</taxon>
        <taxon>Brassica</taxon>
    </lineage>
</organism>
<feature type="transmembrane region" description="Helical" evidence="1">
    <location>
        <begin position="29"/>
        <end position="48"/>
    </location>
</feature>
<dbReference type="EMBL" id="LK033598">
    <property type="protein sequence ID" value="CDY57715.1"/>
    <property type="molecule type" value="Genomic_DNA"/>
</dbReference>
<accession>A0A078J4M7</accession>
<name>A0A078J4M7_BRANA</name>
<dbReference type="Gramene" id="CDY57715">
    <property type="protein sequence ID" value="CDY57715"/>
    <property type="gene ID" value="GSBRNA2T00022562001"/>
</dbReference>
<dbReference type="Proteomes" id="UP001295469">
    <property type="component" value="Chromosome C04"/>
</dbReference>
<keyword evidence="1" id="KW-0472">Membrane</keyword>
<protein>
    <submittedName>
        <fullName evidence="3">(rape) hypothetical protein</fullName>
    </submittedName>
    <submittedName>
        <fullName evidence="4">BnaC04g51880D protein</fullName>
    </submittedName>
</protein>
<sequence>MGSKEKRKSGLILLEILLDAFQLRDQRRYLAICTLTVNLSVYVLVLQVQHICIILTKALNRPQRFQREAAAAALSEFIRYSGDFSSVMEEMVEALCRHVSDDSPTVRRLCLRGLVQMAFACMNHYTTQVIGVILALLDDLDESVQLTAVSCLLMVTETASNDAVEPILLNLSVRLRNLQISIDPKMRASAFSAFKNGEGLDLIGPTQVENPMIPSLLRNNTVYCGLCENQPVTANEIWGFAIYINRDSVQRETWQALDLWASVPLLLIVVFEASAYELREEEKIGVLVDEEGVKKAVKEFLGERDGESESRRAKELWSVSSHLFPLRVVLFIQKSCE</sequence>
<dbReference type="InterPro" id="IPR011989">
    <property type="entry name" value="ARM-like"/>
</dbReference>
<evidence type="ECO:0000313" key="5">
    <source>
        <dbReference type="Proteomes" id="UP000028999"/>
    </source>
</evidence>